<keyword evidence="6 7" id="KW-0472">Membrane</keyword>
<evidence type="ECO:0000259" key="9">
    <source>
        <dbReference type="Pfam" id="PF02254"/>
    </source>
</evidence>
<feature type="transmembrane region" description="Helical" evidence="7">
    <location>
        <begin position="188"/>
        <end position="204"/>
    </location>
</feature>
<feature type="transmembrane region" description="Helical" evidence="7">
    <location>
        <begin position="43"/>
        <end position="62"/>
    </location>
</feature>
<dbReference type="GO" id="GO:0016020">
    <property type="term" value="C:membrane"/>
    <property type="evidence" value="ECO:0007669"/>
    <property type="project" value="UniProtKB-SubCell"/>
</dbReference>
<feature type="transmembrane region" description="Helical" evidence="7">
    <location>
        <begin position="321"/>
        <end position="341"/>
    </location>
</feature>
<keyword evidence="3" id="KW-0813">Transport</keyword>
<dbReference type="InterPro" id="IPR038770">
    <property type="entry name" value="Na+/solute_symporter_sf"/>
</dbReference>
<dbReference type="KEGG" id="mhd:Marky_1349"/>
<dbReference type="GO" id="GO:0015297">
    <property type="term" value="F:antiporter activity"/>
    <property type="evidence" value="ECO:0007669"/>
    <property type="project" value="InterPro"/>
</dbReference>
<evidence type="ECO:0000256" key="7">
    <source>
        <dbReference type="SAM" id="Phobius"/>
    </source>
</evidence>
<dbReference type="Proteomes" id="UP000007030">
    <property type="component" value="Chromosome"/>
</dbReference>
<dbReference type="HOGENOM" id="CLU_005126_12_0_0"/>
<dbReference type="InterPro" id="IPR003148">
    <property type="entry name" value="RCK_N"/>
</dbReference>
<dbReference type="Gene3D" id="1.20.1530.20">
    <property type="match status" value="1"/>
</dbReference>
<organism evidence="10 11">
    <name type="scientific">Marinithermus hydrothermalis (strain DSM 14884 / JCM 11576 / T1)</name>
    <dbReference type="NCBI Taxonomy" id="869210"/>
    <lineage>
        <taxon>Bacteria</taxon>
        <taxon>Thermotogati</taxon>
        <taxon>Deinococcota</taxon>
        <taxon>Deinococci</taxon>
        <taxon>Thermales</taxon>
        <taxon>Thermaceae</taxon>
        <taxon>Marinithermus</taxon>
    </lineage>
</organism>
<evidence type="ECO:0000313" key="10">
    <source>
        <dbReference type="EMBL" id="AEB12086.1"/>
    </source>
</evidence>
<feature type="transmembrane region" description="Helical" evidence="7">
    <location>
        <begin position="292"/>
        <end position="315"/>
    </location>
</feature>
<dbReference type="STRING" id="869210.Marky_1349"/>
<keyword evidence="11" id="KW-1185">Reference proteome</keyword>
<evidence type="ECO:0000256" key="4">
    <source>
        <dbReference type="ARBA" id="ARBA00022692"/>
    </source>
</evidence>
<keyword evidence="4 7" id="KW-0812">Transmembrane</keyword>
<evidence type="ECO:0000313" key="11">
    <source>
        <dbReference type="Proteomes" id="UP000007030"/>
    </source>
</evidence>
<evidence type="ECO:0000256" key="2">
    <source>
        <dbReference type="ARBA" id="ARBA00005551"/>
    </source>
</evidence>
<dbReference type="InterPro" id="IPR006153">
    <property type="entry name" value="Cation/H_exchanger_TM"/>
</dbReference>
<feature type="domain" description="Cation/H+ exchanger transmembrane" evidence="8">
    <location>
        <begin position="12"/>
        <end position="339"/>
    </location>
</feature>
<dbReference type="eggNOG" id="COG1226">
    <property type="taxonomic scope" value="Bacteria"/>
</dbReference>
<sequence>MDVLWIGIAYGMGLLAASVGLPPLVGFLGGGFALGALGFTGGAFLHEVAHTGVLLLLFSVGLKVRLKNLSQPEVWGTGLAHLLVFSALGTLVLGLSGLYWRPALFLGLALAFSSTVMAGKLLEEKRELRAFHGRVVIGILILQDLAAVALLAFAGAGAPSVWALALLGLPVLRPLFIRLLERSGHAELLVLYGIGLALTGARLFETVGLSGELGAIVLGMILADHPRAQELSQSLWSLKEAFLVGFFLEIGLESHLTLETLLTSLGLVLLVPLKAALFFLLLVALNLRARTAFLAALALGSYSEFALITAQLGVASGLLEATWLPLLALTVALSFVITAPVNRAAHGLYERFKTPLLKLERPNRHPDEEPVSLGSARFLVVGMGRTGTAAYQFLREQGEPVAGIDADPGKIQQHRAEGRRVLYGDAEDPALWEGLRLEGLQGVLLTLPDLEARIRAAEHLRRRGFSGLIGATSYYPEEDERLRAVGVTLIFHPFTEAGARLAELGLQALEESPQVA</sequence>
<evidence type="ECO:0000256" key="6">
    <source>
        <dbReference type="ARBA" id="ARBA00023136"/>
    </source>
</evidence>
<name>F2NLI7_MARHT</name>
<gene>
    <name evidence="10" type="ordered locus">Marky_1349</name>
</gene>
<accession>F2NLI7</accession>
<feature type="transmembrane region" description="Helical" evidence="7">
    <location>
        <begin position="160"/>
        <end position="176"/>
    </location>
</feature>
<dbReference type="OrthoDB" id="9781411at2"/>
<feature type="transmembrane region" description="Helical" evidence="7">
    <location>
        <begin position="12"/>
        <end position="37"/>
    </location>
</feature>
<dbReference type="eggNOG" id="COG4651">
    <property type="taxonomic scope" value="Bacteria"/>
</dbReference>
<dbReference type="Gene3D" id="3.40.50.720">
    <property type="entry name" value="NAD(P)-binding Rossmann-like Domain"/>
    <property type="match status" value="1"/>
</dbReference>
<dbReference type="Pfam" id="PF00999">
    <property type="entry name" value="Na_H_Exchanger"/>
    <property type="match status" value="1"/>
</dbReference>
<evidence type="ECO:0000256" key="3">
    <source>
        <dbReference type="ARBA" id="ARBA00022448"/>
    </source>
</evidence>
<dbReference type="Pfam" id="PF02254">
    <property type="entry name" value="TrkA_N"/>
    <property type="match status" value="1"/>
</dbReference>
<dbReference type="AlphaFoldDB" id="F2NLI7"/>
<protein>
    <submittedName>
        <fullName evidence="10">Sodium/hydrogen exchanger</fullName>
    </submittedName>
</protein>
<dbReference type="GO" id="GO:1902600">
    <property type="term" value="P:proton transmembrane transport"/>
    <property type="evidence" value="ECO:0007669"/>
    <property type="project" value="InterPro"/>
</dbReference>
<comment type="subcellular location">
    <subcellularLocation>
        <location evidence="1">Membrane</location>
        <topology evidence="1">Multi-pass membrane protein</topology>
    </subcellularLocation>
</comment>
<feature type="domain" description="RCK N-terminal" evidence="9">
    <location>
        <begin position="378"/>
        <end position="493"/>
    </location>
</feature>
<evidence type="ECO:0000259" key="8">
    <source>
        <dbReference type="Pfam" id="PF00999"/>
    </source>
</evidence>
<evidence type="ECO:0000256" key="5">
    <source>
        <dbReference type="ARBA" id="ARBA00022989"/>
    </source>
</evidence>
<feature type="transmembrane region" description="Helical" evidence="7">
    <location>
        <begin position="103"/>
        <end position="122"/>
    </location>
</feature>
<feature type="transmembrane region" description="Helical" evidence="7">
    <location>
        <begin position="74"/>
        <end position="97"/>
    </location>
</feature>
<dbReference type="InterPro" id="IPR036291">
    <property type="entry name" value="NAD(P)-bd_dom_sf"/>
</dbReference>
<reference evidence="10 11" key="1">
    <citation type="journal article" date="2012" name="Stand. Genomic Sci.">
        <title>Complete genome sequence of the aerobic, heterotroph Marinithermus hydrothermalis type strain (T1(T)) from a deep-sea hydrothermal vent chimney.</title>
        <authorList>
            <person name="Copeland A."/>
            <person name="Gu W."/>
            <person name="Yasawong M."/>
            <person name="Lapidus A."/>
            <person name="Lucas S."/>
            <person name="Deshpande S."/>
            <person name="Pagani I."/>
            <person name="Tapia R."/>
            <person name="Cheng J.F."/>
            <person name="Goodwin L.A."/>
            <person name="Pitluck S."/>
            <person name="Liolios K."/>
            <person name="Ivanova N."/>
            <person name="Mavromatis K."/>
            <person name="Mikhailova N."/>
            <person name="Pati A."/>
            <person name="Chen A."/>
            <person name="Palaniappan K."/>
            <person name="Land M."/>
            <person name="Pan C."/>
            <person name="Brambilla E.M."/>
            <person name="Rohde M."/>
            <person name="Tindall B.J."/>
            <person name="Sikorski J."/>
            <person name="Goker M."/>
            <person name="Detter J.C."/>
            <person name="Bristow J."/>
            <person name="Eisen J.A."/>
            <person name="Markowitz V."/>
            <person name="Hugenholtz P."/>
            <person name="Kyrpides N.C."/>
            <person name="Klenk H.P."/>
            <person name="Woyke T."/>
        </authorList>
    </citation>
    <scope>NUCLEOTIDE SEQUENCE [LARGE SCALE GENOMIC DNA]</scope>
    <source>
        <strain evidence="11">DSM 14884 / JCM 11576 / T1</strain>
    </source>
</reference>
<comment type="similarity">
    <text evidence="2">Belongs to the monovalent cation:proton antiporter 2 (CPA2) transporter (TC 2.A.37) family.</text>
</comment>
<dbReference type="EMBL" id="CP002630">
    <property type="protein sequence ID" value="AEB12086.1"/>
    <property type="molecule type" value="Genomic_DNA"/>
</dbReference>
<proteinExistence type="inferred from homology"/>
<evidence type="ECO:0000256" key="1">
    <source>
        <dbReference type="ARBA" id="ARBA00004141"/>
    </source>
</evidence>
<dbReference type="PANTHER" id="PTHR42751">
    <property type="entry name" value="SODIUM/HYDROGEN EXCHANGER FAMILY/TRKA DOMAIN PROTEIN"/>
    <property type="match status" value="1"/>
</dbReference>
<dbReference type="SUPFAM" id="SSF51735">
    <property type="entry name" value="NAD(P)-binding Rossmann-fold domains"/>
    <property type="match status" value="1"/>
</dbReference>
<dbReference type="PANTHER" id="PTHR42751:SF1">
    <property type="entry name" value="CATION_PROTON ANTIPORTER YBAL-RELATED"/>
    <property type="match status" value="1"/>
</dbReference>
<feature type="transmembrane region" description="Helical" evidence="7">
    <location>
        <begin position="261"/>
        <end position="285"/>
    </location>
</feature>
<dbReference type="RefSeq" id="WP_013704133.1">
    <property type="nucleotide sequence ID" value="NC_015387.1"/>
</dbReference>
<feature type="transmembrane region" description="Helical" evidence="7">
    <location>
        <begin position="134"/>
        <end position="154"/>
    </location>
</feature>
<dbReference type="GO" id="GO:0006813">
    <property type="term" value="P:potassium ion transport"/>
    <property type="evidence" value="ECO:0007669"/>
    <property type="project" value="InterPro"/>
</dbReference>
<keyword evidence="5 7" id="KW-1133">Transmembrane helix</keyword>